<accession>A0A0F9YXU0</accession>
<feature type="region of interest" description="Disordered" evidence="1">
    <location>
        <begin position="1"/>
        <end position="27"/>
    </location>
</feature>
<dbReference type="AlphaFoldDB" id="A0A0F9YXU0"/>
<sequence length="103" mass="10925">MRLDGFNPFNALPERGTRPVPPPASESARVDQAGAATAVSIVRLPAARPVNAITPSAEYIPARREAQEPVYGRANQALASYQATANLPADYEADGIFGIDLYA</sequence>
<name>A0A0F9YXU0_9ZZZZ</name>
<organism evidence="2">
    <name type="scientific">marine sediment metagenome</name>
    <dbReference type="NCBI Taxonomy" id="412755"/>
    <lineage>
        <taxon>unclassified sequences</taxon>
        <taxon>metagenomes</taxon>
        <taxon>ecological metagenomes</taxon>
    </lineage>
</organism>
<proteinExistence type="predicted"/>
<evidence type="ECO:0000313" key="2">
    <source>
        <dbReference type="EMBL" id="KKO09609.1"/>
    </source>
</evidence>
<protein>
    <submittedName>
        <fullName evidence="2">Uncharacterized protein</fullName>
    </submittedName>
</protein>
<reference evidence="2" key="1">
    <citation type="journal article" date="2015" name="Nature">
        <title>Complex archaea that bridge the gap between prokaryotes and eukaryotes.</title>
        <authorList>
            <person name="Spang A."/>
            <person name="Saw J.H."/>
            <person name="Jorgensen S.L."/>
            <person name="Zaremba-Niedzwiedzka K."/>
            <person name="Martijn J."/>
            <person name="Lind A.E."/>
            <person name="van Eijk R."/>
            <person name="Schleper C."/>
            <person name="Guy L."/>
            <person name="Ettema T.J."/>
        </authorList>
    </citation>
    <scope>NUCLEOTIDE SEQUENCE</scope>
</reference>
<comment type="caution">
    <text evidence="2">The sequence shown here is derived from an EMBL/GenBank/DDBJ whole genome shotgun (WGS) entry which is preliminary data.</text>
</comment>
<dbReference type="EMBL" id="LAZR01000006">
    <property type="protein sequence ID" value="KKO09609.1"/>
    <property type="molecule type" value="Genomic_DNA"/>
</dbReference>
<evidence type="ECO:0000256" key="1">
    <source>
        <dbReference type="SAM" id="MobiDB-lite"/>
    </source>
</evidence>
<gene>
    <name evidence="2" type="ORF">LCGC14_0031020</name>
</gene>